<dbReference type="GeneID" id="3565085"/>
<dbReference type="AGR" id="WB:WBGene00010475"/>
<dbReference type="EMBL" id="BX284603">
    <property type="protein sequence ID" value="CAE17902.2"/>
    <property type="molecule type" value="Genomic_DNA"/>
</dbReference>
<reference evidence="1 2" key="1">
    <citation type="journal article" date="1998" name="Science">
        <title>Genome sequence of the nematode C. elegans: a platform for investigating biology.</title>
        <authorList>
            <consortium name="The C. elegans sequencing consortium"/>
            <person name="Sulson J.E."/>
            <person name="Waterston R."/>
        </authorList>
    </citation>
    <scope>NUCLEOTIDE SEQUENCE [LARGE SCALE GENOMIC DNA]</scope>
    <source>
        <strain evidence="1 2">Bristol N2</strain>
    </source>
</reference>
<dbReference type="FunCoup" id="Q7YTL1">
    <property type="interactions" value="12"/>
</dbReference>
<dbReference type="InParanoid" id="Q7YTL1"/>
<dbReference type="RefSeq" id="NP_001022650.2">
    <property type="nucleotide sequence ID" value="NM_001027479.2"/>
</dbReference>
<dbReference type="HOGENOM" id="CLU_072667_0_0_1"/>
<dbReference type="eggNOG" id="ENOG502RT9T">
    <property type="taxonomic scope" value="Eukaryota"/>
</dbReference>
<dbReference type="UCSC" id="K01F9.2">
    <property type="organism name" value="c. elegans"/>
</dbReference>
<evidence type="ECO:0007829" key="4">
    <source>
        <dbReference type="PeptideAtlas" id="Q7YTL1"/>
    </source>
</evidence>
<keyword evidence="4" id="KW-1267">Proteomics identification</keyword>
<keyword evidence="2" id="KW-1185">Reference proteome</keyword>
<dbReference type="STRING" id="6239.K01F9.2.1"/>
<organism evidence="1 2">
    <name type="scientific">Caenorhabditis elegans</name>
    <dbReference type="NCBI Taxonomy" id="6239"/>
    <lineage>
        <taxon>Eukaryota</taxon>
        <taxon>Metazoa</taxon>
        <taxon>Ecdysozoa</taxon>
        <taxon>Nematoda</taxon>
        <taxon>Chromadorea</taxon>
        <taxon>Rhabditida</taxon>
        <taxon>Rhabditina</taxon>
        <taxon>Rhabditomorpha</taxon>
        <taxon>Rhabditoidea</taxon>
        <taxon>Rhabditidae</taxon>
        <taxon>Peloderinae</taxon>
        <taxon>Caenorhabditis</taxon>
    </lineage>
</organism>
<sequence>MNSSLNRKDIEDFWRRSNSICDQDSPSDPESLQVQVRRMSLADFTGLAPQQKLTDIETPSWKPSVSQGSLLNSFSTRRRSVLSTDILDSPSRRLTPRIEEEMDVQMAISRLRSIENKTTSIKPCESMSNPEDVATEKNNAIDAIHHIQVSARQLNQLPHYSESCPTVRTLLSEIVAASHTLSLSIHQLKSSSLVYNAELLGNELPQVFSSLISFVSKLDASAMSANISTPSRKPSLISTSYSQLLANLNVLNRAISSSV</sequence>
<dbReference type="KEGG" id="cel:CELE_K01F9.2"/>
<dbReference type="AlphaFoldDB" id="Q7YTL1"/>
<gene>
    <name evidence="1" type="ORF">CELE_K01F9.2</name>
    <name evidence="1 3" type="ORF">K01F9.2</name>
</gene>
<evidence type="ECO:0000313" key="2">
    <source>
        <dbReference type="Proteomes" id="UP000001940"/>
    </source>
</evidence>
<evidence type="ECO:0000313" key="3">
    <source>
        <dbReference type="WormBase" id="K01F9.2"/>
    </source>
</evidence>
<name>Q7YTL1_CAEEL</name>
<dbReference type="CTD" id="3565085"/>
<dbReference type="OMA" id="PHYSESC"/>
<dbReference type="SMR" id="Q7YTL1"/>
<accession>Q7YTL1</accession>
<dbReference type="PeptideAtlas" id="Q7YTL1"/>
<proteinExistence type="evidence at protein level"/>
<protein>
    <submittedName>
        <fullName evidence="1">Uncharacterized protein</fullName>
    </submittedName>
</protein>
<dbReference type="Bgee" id="WBGene00010475">
    <property type="expression patterns" value="Expressed in larva and 3 other cell types or tissues"/>
</dbReference>
<evidence type="ECO:0000313" key="1">
    <source>
        <dbReference type="EMBL" id="CAE17902.2"/>
    </source>
</evidence>
<dbReference type="OrthoDB" id="5847988at2759"/>
<dbReference type="PaxDb" id="6239-K01F9.2"/>
<dbReference type="WormBase" id="K01F9.2">
    <property type="protein sequence ID" value="CE43490"/>
    <property type="gene ID" value="WBGene00010475"/>
</dbReference>
<dbReference type="Proteomes" id="UP000001940">
    <property type="component" value="Chromosome III"/>
</dbReference>